<evidence type="ECO:0000313" key="3">
    <source>
        <dbReference type="Proteomes" id="UP001300692"/>
    </source>
</evidence>
<dbReference type="Proteomes" id="UP001300692">
    <property type="component" value="Unassembled WGS sequence"/>
</dbReference>
<accession>A0ABT3CP22</accession>
<keyword evidence="1" id="KW-0732">Signal</keyword>
<keyword evidence="3" id="KW-1185">Reference proteome</keyword>
<name>A0ABT3CP22_9BACT</name>
<proteinExistence type="predicted"/>
<evidence type="ECO:0000256" key="1">
    <source>
        <dbReference type="SAM" id="SignalP"/>
    </source>
</evidence>
<protein>
    <submittedName>
        <fullName evidence="2">Uncharacterized protein</fullName>
    </submittedName>
</protein>
<dbReference type="EMBL" id="JAOYOD010000001">
    <property type="protein sequence ID" value="MCV9385496.1"/>
    <property type="molecule type" value="Genomic_DNA"/>
</dbReference>
<evidence type="ECO:0000313" key="2">
    <source>
        <dbReference type="EMBL" id="MCV9385496.1"/>
    </source>
</evidence>
<reference evidence="2 3" key="1">
    <citation type="submission" date="2022-10" db="EMBL/GenBank/DDBJ databases">
        <title>Comparative genomics and taxonomic characterization of three novel marine species of genus Reichenbachiella exhibiting antioxidant and polysaccharide degradation activities.</title>
        <authorList>
            <person name="Muhammad N."/>
            <person name="Lee Y.-J."/>
            <person name="Ko J."/>
            <person name="Kim S.-G."/>
        </authorList>
    </citation>
    <scope>NUCLEOTIDE SEQUENCE [LARGE SCALE GENOMIC DNA]</scope>
    <source>
        <strain evidence="2 3">ABR2-5</strain>
    </source>
</reference>
<dbReference type="RefSeq" id="WP_264136285.1">
    <property type="nucleotide sequence ID" value="NZ_JAOYOD010000001.1"/>
</dbReference>
<feature type="signal peptide" evidence="1">
    <location>
        <begin position="1"/>
        <end position="17"/>
    </location>
</feature>
<sequence length="225" mass="25230">MKRIAFIKIGLLSLVWASLLSCDPKQEKQLTEVAVDTVSLSQAKAYLNQSGFYTRPDGNNREYDLGALKEETPGYMLGLVQAYEGQGDRAISFYLKMAGASLSDSLARIQFIRQWTNSDLKFANEVILAVQFVGRKADGSDLDLAVQNILSQLSADQTRALLMQQGIIVPQQNSPGEYLILENKAQLWPVVYTQQCAKNIKEESMSASDEKWVEWVEKIVAQRMK</sequence>
<gene>
    <name evidence="2" type="ORF">N7U62_02425</name>
</gene>
<dbReference type="PROSITE" id="PS51257">
    <property type="entry name" value="PROKAR_LIPOPROTEIN"/>
    <property type="match status" value="1"/>
</dbReference>
<feature type="chain" id="PRO_5045957041" evidence="1">
    <location>
        <begin position="18"/>
        <end position="225"/>
    </location>
</feature>
<organism evidence="2 3">
    <name type="scientific">Reichenbachiella ulvae</name>
    <dbReference type="NCBI Taxonomy" id="2980104"/>
    <lineage>
        <taxon>Bacteria</taxon>
        <taxon>Pseudomonadati</taxon>
        <taxon>Bacteroidota</taxon>
        <taxon>Cytophagia</taxon>
        <taxon>Cytophagales</taxon>
        <taxon>Reichenbachiellaceae</taxon>
        <taxon>Reichenbachiella</taxon>
    </lineage>
</organism>
<comment type="caution">
    <text evidence="2">The sequence shown here is derived from an EMBL/GenBank/DDBJ whole genome shotgun (WGS) entry which is preliminary data.</text>
</comment>